<dbReference type="PANTHER" id="PTHR46847">
    <property type="entry name" value="D-ALLOSE-BINDING PERIPLASMIC PROTEIN-RELATED"/>
    <property type="match status" value="1"/>
</dbReference>
<comment type="caution">
    <text evidence="5">The sequence shown here is derived from an EMBL/GenBank/DDBJ whole genome shotgun (WGS) entry which is preliminary data.</text>
</comment>
<comment type="similarity">
    <text evidence="2">Belongs to the bacterial solute-binding protein 2 family.</text>
</comment>
<name>A0A3M5QXK7_9PSED</name>
<protein>
    <submittedName>
        <fullName evidence="5">Sugar ABC transporter, periplasmic sugar-binding protein</fullName>
    </submittedName>
</protein>
<evidence type="ECO:0000259" key="4">
    <source>
        <dbReference type="Pfam" id="PF13407"/>
    </source>
</evidence>
<dbReference type="Gene3D" id="3.40.50.2300">
    <property type="match status" value="1"/>
</dbReference>
<dbReference type="AlphaFoldDB" id="A0A3M5QXK7"/>
<dbReference type="SUPFAM" id="SSF53822">
    <property type="entry name" value="Periplasmic binding protein-like I"/>
    <property type="match status" value="1"/>
</dbReference>
<evidence type="ECO:0000313" key="5">
    <source>
        <dbReference type="EMBL" id="RMU01198.1"/>
    </source>
</evidence>
<evidence type="ECO:0000256" key="1">
    <source>
        <dbReference type="ARBA" id="ARBA00004196"/>
    </source>
</evidence>
<evidence type="ECO:0000256" key="2">
    <source>
        <dbReference type="ARBA" id="ARBA00007639"/>
    </source>
</evidence>
<gene>
    <name evidence="5" type="ORF">ALP36_05502</name>
</gene>
<dbReference type="Proteomes" id="UP000274212">
    <property type="component" value="Unassembled WGS sequence"/>
</dbReference>
<dbReference type="PANTHER" id="PTHR46847:SF1">
    <property type="entry name" value="D-ALLOSE-BINDING PERIPLASMIC PROTEIN-RELATED"/>
    <property type="match status" value="1"/>
</dbReference>
<proteinExistence type="inferred from homology"/>
<dbReference type="GO" id="GO:0030313">
    <property type="term" value="C:cell envelope"/>
    <property type="evidence" value="ECO:0007669"/>
    <property type="project" value="UniProtKB-SubCell"/>
</dbReference>
<dbReference type="InterPro" id="IPR028082">
    <property type="entry name" value="Peripla_BP_I"/>
</dbReference>
<dbReference type="GO" id="GO:0055085">
    <property type="term" value="P:transmembrane transport"/>
    <property type="evidence" value="ECO:0007669"/>
    <property type="project" value="UniProtKB-ARBA"/>
</dbReference>
<evidence type="ECO:0000313" key="6">
    <source>
        <dbReference type="Proteomes" id="UP000274212"/>
    </source>
</evidence>
<dbReference type="GO" id="GO:0030246">
    <property type="term" value="F:carbohydrate binding"/>
    <property type="evidence" value="ECO:0007669"/>
    <property type="project" value="UniProtKB-ARBA"/>
</dbReference>
<comment type="subcellular location">
    <subcellularLocation>
        <location evidence="1">Cell envelope</location>
    </subcellularLocation>
</comment>
<feature type="domain" description="Periplasmic binding protein" evidence="4">
    <location>
        <begin position="50"/>
        <end position="115"/>
    </location>
</feature>
<sequence length="116" mass="12721">MALLSLPTNGYQIQTTTRIWRALMKTKLAFTSLALALMLGSGAALADIKVGVAMSQFDDTWLTYLRQDMGTKAKSMSDGVTLQFVDARADVNKQIDQVKELINKKVDALIVNPVDT</sequence>
<organism evidence="5 6">
    <name type="scientific">Pseudomonas syringae pv. coriandricola</name>
    <dbReference type="NCBI Taxonomy" id="264453"/>
    <lineage>
        <taxon>Bacteria</taxon>
        <taxon>Pseudomonadati</taxon>
        <taxon>Pseudomonadota</taxon>
        <taxon>Gammaproteobacteria</taxon>
        <taxon>Pseudomonadales</taxon>
        <taxon>Pseudomonadaceae</taxon>
        <taxon>Pseudomonas</taxon>
    </lineage>
</organism>
<dbReference type="EMBL" id="RBTT01000462">
    <property type="protein sequence ID" value="RMU01198.1"/>
    <property type="molecule type" value="Genomic_DNA"/>
</dbReference>
<feature type="non-terminal residue" evidence="5">
    <location>
        <position position="116"/>
    </location>
</feature>
<dbReference type="Pfam" id="PF13407">
    <property type="entry name" value="Peripla_BP_4"/>
    <property type="match status" value="1"/>
</dbReference>
<accession>A0A3M5QXK7</accession>
<evidence type="ECO:0000256" key="3">
    <source>
        <dbReference type="ARBA" id="ARBA00022729"/>
    </source>
</evidence>
<reference evidence="5 6" key="1">
    <citation type="submission" date="2018-08" db="EMBL/GenBank/DDBJ databases">
        <title>Recombination of ecologically and evolutionarily significant loci maintains genetic cohesion in the Pseudomonas syringae species complex.</title>
        <authorList>
            <person name="Dillon M."/>
            <person name="Thakur S."/>
            <person name="Almeida R.N.D."/>
            <person name="Weir B.S."/>
            <person name="Guttman D.S."/>
        </authorList>
    </citation>
    <scope>NUCLEOTIDE SEQUENCE [LARGE SCALE GENOMIC DNA]</scope>
    <source>
        <strain evidence="5 6">ICMP 9829</strain>
    </source>
</reference>
<keyword evidence="3" id="KW-0732">Signal</keyword>
<dbReference type="InterPro" id="IPR025997">
    <property type="entry name" value="SBP_2_dom"/>
</dbReference>